<dbReference type="EMBL" id="REGN01003413">
    <property type="protein sequence ID" value="RNA22697.1"/>
    <property type="molecule type" value="Genomic_DNA"/>
</dbReference>
<dbReference type="Proteomes" id="UP000276133">
    <property type="component" value="Unassembled WGS sequence"/>
</dbReference>
<gene>
    <name evidence="1" type="ORF">BpHYR1_036825</name>
</gene>
<accession>A0A3M7RGX8</accession>
<organism evidence="1 2">
    <name type="scientific">Brachionus plicatilis</name>
    <name type="common">Marine rotifer</name>
    <name type="synonym">Brachionus muelleri</name>
    <dbReference type="NCBI Taxonomy" id="10195"/>
    <lineage>
        <taxon>Eukaryota</taxon>
        <taxon>Metazoa</taxon>
        <taxon>Spiralia</taxon>
        <taxon>Gnathifera</taxon>
        <taxon>Rotifera</taxon>
        <taxon>Eurotatoria</taxon>
        <taxon>Monogononta</taxon>
        <taxon>Pseudotrocha</taxon>
        <taxon>Ploima</taxon>
        <taxon>Brachionidae</taxon>
        <taxon>Brachionus</taxon>
    </lineage>
</organism>
<reference evidence="1 2" key="1">
    <citation type="journal article" date="2018" name="Sci. Rep.">
        <title>Genomic signatures of local adaptation to the degree of environmental predictability in rotifers.</title>
        <authorList>
            <person name="Franch-Gras L."/>
            <person name="Hahn C."/>
            <person name="Garcia-Roger E.M."/>
            <person name="Carmona M.J."/>
            <person name="Serra M."/>
            <person name="Gomez A."/>
        </authorList>
    </citation>
    <scope>NUCLEOTIDE SEQUENCE [LARGE SCALE GENOMIC DNA]</scope>
    <source>
        <strain evidence="1">HYR1</strain>
    </source>
</reference>
<keyword evidence="2" id="KW-1185">Reference proteome</keyword>
<dbReference type="AlphaFoldDB" id="A0A3M7RGX8"/>
<name>A0A3M7RGX8_BRAPC</name>
<sequence length="80" mass="9486">MTSFGPRDLKTSETCRNTLGLPCFVTRRSFISKSQYTFFYQLKLSSDFAKTIQFSPWIFKQLWHKNTYLATKIALIYLFL</sequence>
<proteinExistence type="predicted"/>
<evidence type="ECO:0000313" key="2">
    <source>
        <dbReference type="Proteomes" id="UP000276133"/>
    </source>
</evidence>
<evidence type="ECO:0000313" key="1">
    <source>
        <dbReference type="EMBL" id="RNA22697.1"/>
    </source>
</evidence>
<protein>
    <submittedName>
        <fullName evidence="1">Uncharacterized protein</fullName>
    </submittedName>
</protein>
<comment type="caution">
    <text evidence="1">The sequence shown here is derived from an EMBL/GenBank/DDBJ whole genome shotgun (WGS) entry which is preliminary data.</text>
</comment>